<gene>
    <name evidence="1" type="ORF">BO97DRAFT_221606</name>
</gene>
<protein>
    <submittedName>
        <fullName evidence="1">Uncharacterized protein</fullName>
    </submittedName>
</protein>
<sequence>MYILLFMSCGVFCKYPLCYAACRKVVLYCFVSQATTFVLRACTKGACLITSLPWICTFALSVHPVGNFLVHCSS</sequence>
<organism evidence="1 2">
    <name type="scientific">Aspergillus homomorphus (strain CBS 101889)</name>
    <dbReference type="NCBI Taxonomy" id="1450537"/>
    <lineage>
        <taxon>Eukaryota</taxon>
        <taxon>Fungi</taxon>
        <taxon>Dikarya</taxon>
        <taxon>Ascomycota</taxon>
        <taxon>Pezizomycotina</taxon>
        <taxon>Eurotiomycetes</taxon>
        <taxon>Eurotiomycetidae</taxon>
        <taxon>Eurotiales</taxon>
        <taxon>Aspergillaceae</taxon>
        <taxon>Aspergillus</taxon>
        <taxon>Aspergillus subgen. Circumdati</taxon>
    </lineage>
</organism>
<dbReference type="GeneID" id="37194936"/>
<dbReference type="EMBL" id="KZ824316">
    <property type="protein sequence ID" value="RAL08306.1"/>
    <property type="molecule type" value="Genomic_DNA"/>
</dbReference>
<name>A0A395HL26_ASPHC</name>
<accession>A0A395HL26</accession>
<evidence type="ECO:0000313" key="1">
    <source>
        <dbReference type="EMBL" id="RAL08306.1"/>
    </source>
</evidence>
<keyword evidence="2" id="KW-1185">Reference proteome</keyword>
<dbReference type="AlphaFoldDB" id="A0A395HL26"/>
<reference evidence="1 2" key="1">
    <citation type="submission" date="2018-02" db="EMBL/GenBank/DDBJ databases">
        <title>The genomes of Aspergillus section Nigri reveals drivers in fungal speciation.</title>
        <authorList>
            <consortium name="DOE Joint Genome Institute"/>
            <person name="Vesth T.C."/>
            <person name="Nybo J."/>
            <person name="Theobald S."/>
            <person name="Brandl J."/>
            <person name="Frisvad J.C."/>
            <person name="Nielsen K.F."/>
            <person name="Lyhne E.K."/>
            <person name="Kogle M.E."/>
            <person name="Kuo A."/>
            <person name="Riley R."/>
            <person name="Clum A."/>
            <person name="Nolan M."/>
            <person name="Lipzen A."/>
            <person name="Salamov A."/>
            <person name="Henrissat B."/>
            <person name="Wiebenga A."/>
            <person name="De vries R.P."/>
            <person name="Grigoriev I.V."/>
            <person name="Mortensen U.H."/>
            <person name="Andersen M.R."/>
            <person name="Baker S.E."/>
        </authorList>
    </citation>
    <scope>NUCLEOTIDE SEQUENCE [LARGE SCALE GENOMIC DNA]</scope>
    <source>
        <strain evidence="1 2">CBS 101889</strain>
    </source>
</reference>
<proteinExistence type="predicted"/>
<dbReference type="VEuPathDB" id="FungiDB:BO97DRAFT_221606"/>
<dbReference type="RefSeq" id="XP_025547460.1">
    <property type="nucleotide sequence ID" value="XM_025690647.1"/>
</dbReference>
<evidence type="ECO:0000313" key="2">
    <source>
        <dbReference type="Proteomes" id="UP000248961"/>
    </source>
</evidence>
<dbReference type="Proteomes" id="UP000248961">
    <property type="component" value="Unassembled WGS sequence"/>
</dbReference>